<proteinExistence type="predicted"/>
<sequence length="527" mass="56781">MNDAANTDTSAVTWTADLPTTVGLVRTLHDLDDCWTLADVERLVGARPDWKIRRAFTDLLVVGLQAELRWPAGAELFLGTTEPKADTYRRAWVPLLQFRLPTPEEERRGALRALSEALREVGEPTAVPTAADGFGLRWRSAGRTMLLQANDRRAWIAIQPHVREVRHVSPELPAAVAAFVPLLHDAPGGHLAVEDVRRAVAELPGVKAEFGDSSADIRFPDPSFTPSFAQRGSVLRSVPEGTFDVLDLHRFDLGPTAMEHRRAVFGEIYRAVCAVLGEPTLFGGGPDGPDVRWREAGEGGRLLRLLCEGRRIRLETEPAAAFEQGEYSTFEWGGPSGGTDGPSDFPLLPYSWQLHLPHQAPGGTADHLPGGRLALSVPHLREGLECLLAAWIEQLPVQRPGEKAMFTIAAPQISGGLSVTFSTVKGVLLRVGPRPGDLAEVAAAMTADGWEPSGRRFKAEWRAPTEETAREVAALIAAELTARGISGDSGFGLGPGHVTARRPGIGLSPQVAAHGFLHVTGLGLETS</sequence>
<protein>
    <submittedName>
        <fullName evidence="1">Uncharacterized protein</fullName>
    </submittedName>
</protein>
<evidence type="ECO:0000313" key="1">
    <source>
        <dbReference type="EMBL" id="WUQ81710.1"/>
    </source>
</evidence>
<organism evidence="1 2">
    <name type="scientific">Kitasatospora purpeofusca</name>
    <dbReference type="NCBI Taxonomy" id="67352"/>
    <lineage>
        <taxon>Bacteria</taxon>
        <taxon>Bacillati</taxon>
        <taxon>Actinomycetota</taxon>
        <taxon>Actinomycetes</taxon>
        <taxon>Kitasatosporales</taxon>
        <taxon>Streptomycetaceae</taxon>
        <taxon>Kitasatospora</taxon>
    </lineage>
</organism>
<dbReference type="Proteomes" id="UP001432222">
    <property type="component" value="Chromosome"/>
</dbReference>
<name>A0ABZ1TTU4_9ACTN</name>
<dbReference type="EMBL" id="CP108110">
    <property type="protein sequence ID" value="WUQ81710.1"/>
    <property type="molecule type" value="Genomic_DNA"/>
</dbReference>
<dbReference type="RefSeq" id="WP_328952784.1">
    <property type="nucleotide sequence ID" value="NZ_CP108110.1"/>
</dbReference>
<gene>
    <name evidence="1" type="ORF">OHA16_01250</name>
</gene>
<evidence type="ECO:0000313" key="2">
    <source>
        <dbReference type="Proteomes" id="UP001432222"/>
    </source>
</evidence>
<reference evidence="1" key="1">
    <citation type="submission" date="2022-10" db="EMBL/GenBank/DDBJ databases">
        <title>The complete genomes of actinobacterial strains from the NBC collection.</title>
        <authorList>
            <person name="Joergensen T.S."/>
            <person name="Alvarez Arevalo M."/>
            <person name="Sterndorff E.B."/>
            <person name="Faurdal D."/>
            <person name="Vuksanovic O."/>
            <person name="Mourched A.-S."/>
            <person name="Charusanti P."/>
            <person name="Shaw S."/>
            <person name="Blin K."/>
            <person name="Weber T."/>
        </authorList>
    </citation>
    <scope>NUCLEOTIDE SEQUENCE</scope>
    <source>
        <strain evidence="1">NBC_00222</strain>
    </source>
</reference>
<accession>A0ABZ1TTU4</accession>
<keyword evidence="2" id="KW-1185">Reference proteome</keyword>